<evidence type="ECO:0000256" key="11">
    <source>
        <dbReference type="ARBA" id="ARBA00032877"/>
    </source>
</evidence>
<dbReference type="SMART" id="SM00436">
    <property type="entry name" value="TOP1Bc"/>
    <property type="match status" value="1"/>
</dbReference>
<dbReference type="InterPro" id="IPR006171">
    <property type="entry name" value="TOPRIM_dom"/>
</dbReference>
<dbReference type="PANTHER" id="PTHR11390:SF21">
    <property type="entry name" value="DNA TOPOISOMERASE 3-ALPHA"/>
    <property type="match status" value="1"/>
</dbReference>
<reference evidence="14 15" key="1">
    <citation type="submission" date="2019-12" db="EMBL/GenBank/DDBJ databases">
        <title>Sporaefaciens musculi gen. nov., sp. nov., a novel bacterium isolated from the caecum of an obese mouse.</title>
        <authorList>
            <person name="Rasmussen T.S."/>
            <person name="Streidl T."/>
            <person name="Hitch T.C.A."/>
            <person name="Wortmann E."/>
            <person name="Deptula P."/>
            <person name="Hansen M."/>
            <person name="Nielsen D.S."/>
            <person name="Clavel T."/>
            <person name="Vogensen F.K."/>
        </authorList>
    </citation>
    <scope>NUCLEOTIDE SEQUENCE [LARGE SCALE GENOMIC DNA]</scope>
    <source>
        <strain evidence="14 15">WCA-9-b2</strain>
    </source>
</reference>
<dbReference type="AlphaFoldDB" id="A0A7X3SLG1"/>
<dbReference type="NCBIfam" id="NF005829">
    <property type="entry name" value="PRK07726.1"/>
    <property type="match status" value="1"/>
</dbReference>
<dbReference type="PROSITE" id="PS52039">
    <property type="entry name" value="TOPO_IA_2"/>
    <property type="match status" value="1"/>
</dbReference>
<dbReference type="InterPro" id="IPR013824">
    <property type="entry name" value="Topo_IA_cen_sub1"/>
</dbReference>
<evidence type="ECO:0000256" key="7">
    <source>
        <dbReference type="ARBA" id="ARBA00023235"/>
    </source>
</evidence>
<evidence type="ECO:0000256" key="6">
    <source>
        <dbReference type="ARBA" id="ARBA00023125"/>
    </source>
</evidence>
<dbReference type="NCBIfam" id="TIGR01056">
    <property type="entry name" value="topB"/>
    <property type="match status" value="1"/>
</dbReference>
<evidence type="ECO:0000313" key="15">
    <source>
        <dbReference type="Proteomes" id="UP000460412"/>
    </source>
</evidence>
<dbReference type="Gene3D" id="1.10.290.10">
    <property type="entry name" value="Topoisomerase I, domain 4"/>
    <property type="match status" value="1"/>
</dbReference>
<dbReference type="Gene3D" id="3.40.50.140">
    <property type="match status" value="1"/>
</dbReference>
<dbReference type="Gene3D" id="1.10.460.10">
    <property type="entry name" value="Topoisomerase I, domain 2"/>
    <property type="match status" value="1"/>
</dbReference>
<feature type="domain" description="Toprim" evidence="12">
    <location>
        <begin position="2"/>
        <end position="135"/>
    </location>
</feature>
<dbReference type="PROSITE" id="PS50880">
    <property type="entry name" value="TOPRIM"/>
    <property type="match status" value="1"/>
</dbReference>
<dbReference type="CDD" id="cd00186">
    <property type="entry name" value="TOP1Ac"/>
    <property type="match status" value="1"/>
</dbReference>
<dbReference type="InterPro" id="IPR013497">
    <property type="entry name" value="Topo_IA_cen"/>
</dbReference>
<dbReference type="GO" id="GO:0003677">
    <property type="term" value="F:DNA binding"/>
    <property type="evidence" value="ECO:0007669"/>
    <property type="project" value="UniProtKB-KW"/>
</dbReference>
<evidence type="ECO:0000259" key="13">
    <source>
        <dbReference type="PROSITE" id="PS52039"/>
    </source>
</evidence>
<dbReference type="SUPFAM" id="SSF56712">
    <property type="entry name" value="Prokaryotic type I DNA topoisomerase"/>
    <property type="match status" value="1"/>
</dbReference>
<sequence length="702" mass="77650">MAVLVLAEKPSVSQAIAAALGVKGRRDGYIEGNGYIISWCVGHLVELANADCYDARYSKWAREDLPILPAPWKFTVSPGTKKQFKIIQSLMERSDVSELIEATDAGREGELIFRLVYREAGCKKPFKRLWISSMEDSAIRAGFENLMPGEKYDALYEAALCRAKADWLVGINATRLFTTLYRGKTLNVGRVMTPTLALLTEREQAVTGFQKEKFYTVDLDCGAFCLSSGRFKSRTDAEKLRKLCMGKNATVQSAQRQERAEKPPKLYDLTTLQREANRIYGYTAQQTLDYIQLLYEKKLATYPRTDSRYLTEDMAAHLPALCQSVAAAFPFASGFDGAVEAAQVVCNAKVSDHHAIIPTKEVAKVNLEELPTGERNILSLTAARLLCAVCPEKHKFADTAVVCICADTEFTEKGRMEISAGWKGLEQAFQDTLRSRPEAEKTQALLPELSRGETVAVKEAVLHEGTTSPPARYTEDSLLSAMENAGAEEFAQIEDAERKGLGTPATRAGVIEKLVRGGFVERKKKLLVPTARGMELIKVLPESVKSAGLTAEWEAALKEVERRQRSPEDFMEGITDMVCSLVKSYGDAAAGMGNILSASGREAVGKCPRCGKPVYEGKKSFYCSAYKDAVPCGFALWKENPYFKSKRKELTKRTAAALLKDGKVKMTGLYSEKKGIMYDATIVMEDTGGKYVNFRLEFGKKK</sequence>
<dbReference type="InterPro" id="IPR023405">
    <property type="entry name" value="Topo_IA_core_domain"/>
</dbReference>
<dbReference type="InterPro" id="IPR013825">
    <property type="entry name" value="Topo_IA_cen_sub2"/>
</dbReference>
<evidence type="ECO:0000256" key="2">
    <source>
        <dbReference type="ARBA" id="ARBA00009446"/>
    </source>
</evidence>
<dbReference type="GO" id="GO:0006265">
    <property type="term" value="P:DNA topological change"/>
    <property type="evidence" value="ECO:0007669"/>
    <property type="project" value="InterPro"/>
</dbReference>
<keyword evidence="6" id="KW-0238">DNA-binding</keyword>
<evidence type="ECO:0000256" key="8">
    <source>
        <dbReference type="ARBA" id="ARBA00030003"/>
    </source>
</evidence>
<evidence type="ECO:0000259" key="12">
    <source>
        <dbReference type="PROSITE" id="PS50880"/>
    </source>
</evidence>
<comment type="caution">
    <text evidence="14">The sequence shown here is derived from an EMBL/GenBank/DDBJ whole genome shotgun (WGS) entry which is preliminary data.</text>
</comment>
<dbReference type="SMART" id="SM00493">
    <property type="entry name" value="TOPRIM"/>
    <property type="match status" value="1"/>
</dbReference>
<dbReference type="PRINTS" id="PR00417">
    <property type="entry name" value="PRTPISMRASEI"/>
</dbReference>
<dbReference type="Proteomes" id="UP000460412">
    <property type="component" value="Unassembled WGS sequence"/>
</dbReference>
<keyword evidence="7 14" id="KW-0413">Isomerase</keyword>
<dbReference type="InterPro" id="IPR013826">
    <property type="entry name" value="Topo_IA_cen_sub3"/>
</dbReference>
<keyword evidence="4" id="KW-0479">Metal-binding</keyword>
<evidence type="ECO:0000256" key="1">
    <source>
        <dbReference type="ARBA" id="ARBA00000213"/>
    </source>
</evidence>
<dbReference type="InterPro" id="IPR034144">
    <property type="entry name" value="TOPRIM_TopoIII"/>
</dbReference>
<dbReference type="CDD" id="cd03362">
    <property type="entry name" value="TOPRIM_TopoIA_TopoIII"/>
    <property type="match status" value="1"/>
</dbReference>
<dbReference type="InterPro" id="IPR003602">
    <property type="entry name" value="Topo_IA_DNA-bd_dom"/>
</dbReference>
<comment type="catalytic activity">
    <reaction evidence="1">
        <text>ATP-independent breakage of single-stranded DNA, followed by passage and rejoining.</text>
        <dbReference type="EC" id="5.6.2.1"/>
    </reaction>
</comment>
<dbReference type="Pfam" id="PF01131">
    <property type="entry name" value="Topoisom_bac"/>
    <property type="match status" value="1"/>
</dbReference>
<dbReference type="Gene3D" id="2.70.20.10">
    <property type="entry name" value="Topoisomerase I, domain 3"/>
    <property type="match status" value="1"/>
</dbReference>
<proteinExistence type="inferred from homology"/>
<keyword evidence="5" id="KW-0799">Topoisomerase</keyword>
<dbReference type="GO" id="GO:0043597">
    <property type="term" value="C:cytoplasmic replication fork"/>
    <property type="evidence" value="ECO:0007669"/>
    <property type="project" value="TreeGrafter"/>
</dbReference>
<dbReference type="GO" id="GO:0006281">
    <property type="term" value="P:DNA repair"/>
    <property type="evidence" value="ECO:0007669"/>
    <property type="project" value="TreeGrafter"/>
</dbReference>
<organism evidence="14 15">
    <name type="scientific">Sporofaciens musculi</name>
    <dbReference type="NCBI Taxonomy" id="2681861"/>
    <lineage>
        <taxon>Bacteria</taxon>
        <taxon>Bacillati</taxon>
        <taxon>Bacillota</taxon>
        <taxon>Clostridia</taxon>
        <taxon>Lachnospirales</taxon>
        <taxon>Lachnospiraceae</taxon>
        <taxon>Sporofaciens</taxon>
    </lineage>
</organism>
<dbReference type="GO" id="GO:0046872">
    <property type="term" value="F:metal ion binding"/>
    <property type="evidence" value="ECO:0007669"/>
    <property type="project" value="UniProtKB-KW"/>
</dbReference>
<name>A0A7X3SLG1_9FIRM</name>
<dbReference type="EC" id="5.6.2.1" evidence="3"/>
<dbReference type="Pfam" id="PF01751">
    <property type="entry name" value="Toprim"/>
    <property type="match status" value="1"/>
</dbReference>
<dbReference type="InterPro" id="IPR005738">
    <property type="entry name" value="TopoIII"/>
</dbReference>
<dbReference type="PANTHER" id="PTHR11390">
    <property type="entry name" value="PROKARYOTIC DNA TOPOISOMERASE"/>
    <property type="match status" value="1"/>
</dbReference>
<dbReference type="GO" id="GO:0006310">
    <property type="term" value="P:DNA recombination"/>
    <property type="evidence" value="ECO:0007669"/>
    <property type="project" value="TreeGrafter"/>
</dbReference>
<dbReference type="InterPro" id="IPR003601">
    <property type="entry name" value="Topo_IA_2"/>
</dbReference>
<feature type="domain" description="Topo IA-type catalytic" evidence="13">
    <location>
        <begin position="152"/>
        <end position="582"/>
    </location>
</feature>
<keyword evidence="15" id="KW-1185">Reference proteome</keyword>
<evidence type="ECO:0000313" key="14">
    <source>
        <dbReference type="EMBL" id="MXP78583.1"/>
    </source>
</evidence>
<dbReference type="EMBL" id="WUQX01000001">
    <property type="protein sequence ID" value="MXP78583.1"/>
    <property type="molecule type" value="Genomic_DNA"/>
</dbReference>
<accession>A0A7X3SLG1</accession>
<evidence type="ECO:0000256" key="3">
    <source>
        <dbReference type="ARBA" id="ARBA00012891"/>
    </source>
</evidence>
<dbReference type="InterPro" id="IPR000380">
    <property type="entry name" value="Topo_IA"/>
</dbReference>
<evidence type="ECO:0000256" key="4">
    <source>
        <dbReference type="ARBA" id="ARBA00022723"/>
    </source>
</evidence>
<dbReference type="SMART" id="SM00437">
    <property type="entry name" value="TOP1Ac"/>
    <property type="match status" value="1"/>
</dbReference>
<protein>
    <recommendedName>
        <fullName evidence="3">DNA topoisomerase</fullName>
        <ecNumber evidence="3">5.6.2.1</ecNumber>
    </recommendedName>
    <alternativeName>
        <fullName evidence="11">Omega-protein</fullName>
    </alternativeName>
    <alternativeName>
        <fullName evidence="10">Relaxing enzyme</fullName>
    </alternativeName>
    <alternativeName>
        <fullName evidence="8">Swivelase</fullName>
    </alternativeName>
    <alternativeName>
        <fullName evidence="9">Untwisting enzyme</fullName>
    </alternativeName>
</protein>
<evidence type="ECO:0000256" key="5">
    <source>
        <dbReference type="ARBA" id="ARBA00023029"/>
    </source>
</evidence>
<evidence type="ECO:0000256" key="10">
    <source>
        <dbReference type="ARBA" id="ARBA00032235"/>
    </source>
</evidence>
<evidence type="ECO:0000256" key="9">
    <source>
        <dbReference type="ARBA" id="ARBA00031985"/>
    </source>
</evidence>
<comment type="similarity">
    <text evidence="2">Belongs to the type IA topoisomerase family.</text>
</comment>
<dbReference type="RefSeq" id="WP_159755408.1">
    <property type="nucleotide sequence ID" value="NZ_WUQX01000001.1"/>
</dbReference>
<gene>
    <name evidence="14" type="primary">topB</name>
    <name evidence="14" type="ORF">GN277_25545</name>
</gene>
<dbReference type="GO" id="GO:0003917">
    <property type="term" value="F:DNA topoisomerase type I (single strand cut, ATP-independent) activity"/>
    <property type="evidence" value="ECO:0007669"/>
    <property type="project" value="UniProtKB-EC"/>
</dbReference>